<dbReference type="Proteomes" id="UP001165960">
    <property type="component" value="Unassembled WGS sequence"/>
</dbReference>
<accession>A0ACC2SVM9</accession>
<reference evidence="1" key="1">
    <citation type="submission" date="2022-04" db="EMBL/GenBank/DDBJ databases">
        <title>Genome of the entomopathogenic fungus Entomophthora muscae.</title>
        <authorList>
            <person name="Elya C."/>
            <person name="Lovett B.R."/>
            <person name="Lee E."/>
            <person name="Macias A.M."/>
            <person name="Hajek A.E."/>
            <person name="De Bivort B.L."/>
            <person name="Kasson M.T."/>
            <person name="De Fine Licht H.H."/>
            <person name="Stajich J.E."/>
        </authorList>
    </citation>
    <scope>NUCLEOTIDE SEQUENCE</scope>
    <source>
        <strain evidence="1">Berkeley</strain>
    </source>
</reference>
<dbReference type="EMBL" id="QTSX02004290">
    <property type="protein sequence ID" value="KAJ9066445.1"/>
    <property type="molecule type" value="Genomic_DNA"/>
</dbReference>
<keyword evidence="2" id="KW-1185">Reference proteome</keyword>
<comment type="caution">
    <text evidence="1">The sequence shown here is derived from an EMBL/GenBank/DDBJ whole genome shotgun (WGS) entry which is preliminary data.</text>
</comment>
<gene>
    <name evidence="1" type="ORF">DSO57_1009430</name>
</gene>
<organism evidence="1 2">
    <name type="scientific">Entomophthora muscae</name>
    <dbReference type="NCBI Taxonomy" id="34485"/>
    <lineage>
        <taxon>Eukaryota</taxon>
        <taxon>Fungi</taxon>
        <taxon>Fungi incertae sedis</taxon>
        <taxon>Zoopagomycota</taxon>
        <taxon>Entomophthoromycotina</taxon>
        <taxon>Entomophthoromycetes</taxon>
        <taxon>Entomophthorales</taxon>
        <taxon>Entomophthoraceae</taxon>
        <taxon>Entomophthora</taxon>
    </lineage>
</organism>
<evidence type="ECO:0000313" key="2">
    <source>
        <dbReference type="Proteomes" id="UP001165960"/>
    </source>
</evidence>
<sequence length="159" mass="17856">MASILRSGGDELATSLHRAGFLHLYAKLSPTCRDIPSKVLIEILHHITNSSLGSCKHDSAHRFLDPNDTSVKLKVRRIPPLLEDLKLNLLSKFKPKLKVDMEDLEESRSSIHFSLEEAASRIDRNQKFDEILTRGVSDHSGNHLAYTVKIHLTPSLLSN</sequence>
<evidence type="ECO:0000313" key="1">
    <source>
        <dbReference type="EMBL" id="KAJ9066445.1"/>
    </source>
</evidence>
<name>A0ACC2SVM9_9FUNG</name>
<proteinExistence type="predicted"/>
<protein>
    <submittedName>
        <fullName evidence="1">Uncharacterized protein</fullName>
    </submittedName>
</protein>